<comment type="function">
    <text evidence="4">Nucleotidase that shows phosphatase activity on nucleoside 5'-monophosphates.</text>
</comment>
<dbReference type="GO" id="GO:0008253">
    <property type="term" value="F:5'-nucleotidase activity"/>
    <property type="evidence" value="ECO:0007669"/>
    <property type="project" value="UniProtKB-UniRule"/>
</dbReference>
<proteinExistence type="inferred from homology"/>
<dbReference type="GO" id="GO:0005737">
    <property type="term" value="C:cytoplasm"/>
    <property type="evidence" value="ECO:0007669"/>
    <property type="project" value="UniProtKB-SubCell"/>
</dbReference>
<evidence type="ECO:0000256" key="3">
    <source>
        <dbReference type="ARBA" id="ARBA00022801"/>
    </source>
</evidence>
<feature type="binding site" evidence="4">
    <location>
        <position position="91"/>
    </location>
    <ligand>
        <name>a divalent metal cation</name>
        <dbReference type="ChEBI" id="CHEBI:60240"/>
    </ligand>
</feature>
<dbReference type="NCBIfam" id="TIGR00087">
    <property type="entry name" value="surE"/>
    <property type="match status" value="1"/>
</dbReference>
<evidence type="ECO:0000256" key="1">
    <source>
        <dbReference type="ARBA" id="ARBA00011062"/>
    </source>
</evidence>
<feature type="binding site" evidence="4">
    <location>
        <position position="40"/>
    </location>
    <ligand>
        <name>a divalent metal cation</name>
        <dbReference type="ChEBI" id="CHEBI:60240"/>
    </ligand>
</feature>
<dbReference type="SUPFAM" id="SSF64167">
    <property type="entry name" value="SurE-like"/>
    <property type="match status" value="1"/>
</dbReference>
<comment type="caution">
    <text evidence="6">The sequence shown here is derived from an EMBL/GenBank/DDBJ whole genome shotgun (WGS) entry which is preliminary data.</text>
</comment>
<comment type="subcellular location">
    <subcellularLocation>
        <location evidence="4">Cytoplasm</location>
    </subcellularLocation>
</comment>
<evidence type="ECO:0000259" key="5">
    <source>
        <dbReference type="Pfam" id="PF01975"/>
    </source>
</evidence>
<sequence>MKKILVTNDDGIDAPGIKALEESMSELGEVIVVAPLSQQSATGRGFTLGSPVRVNKRDDNHFSVDGVPVDCVFIGMTKLVKDVDLVVSGINIGANLGIHSLMRSGTCGAAFEAANLGVPSIAVSIESTPEEAHNMEGSHLFDEAQKIMKKLVSGIIEKGLPGDVKMLNVNVPIGEPKGVEVTRLGEEYVTPLLKEVEDSVYVIGGVIEPKEKPGTDIYTLHDERKISITPIAIEGFEHGIIDFGEWLKKI</sequence>
<gene>
    <name evidence="4 6" type="primary">surE</name>
    <name evidence="6" type="ORF">H1011_01080</name>
</gene>
<evidence type="ECO:0000313" key="7">
    <source>
        <dbReference type="Proteomes" id="UP000604391"/>
    </source>
</evidence>
<comment type="similarity">
    <text evidence="1 4">Belongs to the SurE nucleotidase family.</text>
</comment>
<dbReference type="Pfam" id="PF01975">
    <property type="entry name" value="SurE"/>
    <property type="match status" value="1"/>
</dbReference>
<dbReference type="EMBL" id="DVAD01000007">
    <property type="protein sequence ID" value="HIJ99401.1"/>
    <property type="molecule type" value="Genomic_DNA"/>
</dbReference>
<keyword evidence="4" id="KW-0963">Cytoplasm</keyword>
<dbReference type="InterPro" id="IPR002828">
    <property type="entry name" value="SurE-like_Pase/nucleotidase"/>
</dbReference>
<dbReference type="GO" id="GO:0000166">
    <property type="term" value="F:nucleotide binding"/>
    <property type="evidence" value="ECO:0007669"/>
    <property type="project" value="UniProtKB-KW"/>
</dbReference>
<dbReference type="Gene3D" id="3.40.1210.10">
    <property type="entry name" value="Survival protein SurE-like phosphatase/nucleotidase"/>
    <property type="match status" value="1"/>
</dbReference>
<dbReference type="InterPro" id="IPR036523">
    <property type="entry name" value="SurE-like_sf"/>
</dbReference>
<name>A0A832UPK5_9ARCH</name>
<keyword evidence="7" id="KW-1185">Reference proteome</keyword>
<feature type="binding site" evidence="4">
    <location>
        <position position="10"/>
    </location>
    <ligand>
        <name>a divalent metal cation</name>
        <dbReference type="ChEBI" id="CHEBI:60240"/>
    </ligand>
</feature>
<dbReference type="EC" id="3.1.3.5" evidence="4"/>
<dbReference type="GO" id="GO:0046872">
    <property type="term" value="F:metal ion binding"/>
    <property type="evidence" value="ECO:0007669"/>
    <property type="project" value="UniProtKB-UniRule"/>
</dbReference>
<evidence type="ECO:0000256" key="4">
    <source>
        <dbReference type="HAMAP-Rule" id="MF_00060"/>
    </source>
</evidence>
<feature type="domain" description="Survival protein SurE-like phosphatase/nucleotidase" evidence="5">
    <location>
        <begin position="4"/>
        <end position="188"/>
    </location>
</feature>
<evidence type="ECO:0000313" key="6">
    <source>
        <dbReference type="EMBL" id="HIJ99401.1"/>
    </source>
</evidence>
<feature type="binding site" evidence="4">
    <location>
        <position position="9"/>
    </location>
    <ligand>
        <name>a divalent metal cation</name>
        <dbReference type="ChEBI" id="CHEBI:60240"/>
    </ligand>
</feature>
<organism evidence="6 7">
    <name type="scientific">Candidatus Undinarchaeum marinum</name>
    <dbReference type="NCBI Taxonomy" id="2756141"/>
    <lineage>
        <taxon>Archaea</taxon>
        <taxon>Candidatus Undinarchaeota</taxon>
        <taxon>Candidatus Undinarchaeia</taxon>
        <taxon>Candidatus Undinarchaeales</taxon>
        <taxon>Candidatus Undinarchaeaceae</taxon>
        <taxon>Candidatus Undinarchaeum</taxon>
    </lineage>
</organism>
<dbReference type="PANTHER" id="PTHR30457">
    <property type="entry name" value="5'-NUCLEOTIDASE SURE"/>
    <property type="match status" value="1"/>
</dbReference>
<dbReference type="PANTHER" id="PTHR30457:SF0">
    <property type="entry name" value="PHOSPHATASE, PUTATIVE (AFU_ORTHOLOGUE AFUA_4G01070)-RELATED"/>
    <property type="match status" value="1"/>
</dbReference>
<keyword evidence="2 4" id="KW-0479">Metal-binding</keyword>
<keyword evidence="3 4" id="KW-0378">Hydrolase</keyword>
<dbReference type="HAMAP" id="MF_00060">
    <property type="entry name" value="SurE"/>
    <property type="match status" value="1"/>
</dbReference>
<comment type="cofactor">
    <cofactor evidence="4">
        <name>a divalent metal cation</name>
        <dbReference type="ChEBI" id="CHEBI:60240"/>
    </cofactor>
    <text evidence="4">Binds 1 divalent metal cation per subunit.</text>
</comment>
<dbReference type="AlphaFoldDB" id="A0A832UPK5"/>
<dbReference type="InterPro" id="IPR030048">
    <property type="entry name" value="SurE"/>
</dbReference>
<dbReference type="Proteomes" id="UP000604391">
    <property type="component" value="Unassembled WGS sequence"/>
</dbReference>
<comment type="catalytic activity">
    <reaction evidence="4">
        <text>a ribonucleoside 5'-phosphate + H2O = a ribonucleoside + phosphate</text>
        <dbReference type="Rhea" id="RHEA:12484"/>
        <dbReference type="ChEBI" id="CHEBI:15377"/>
        <dbReference type="ChEBI" id="CHEBI:18254"/>
        <dbReference type="ChEBI" id="CHEBI:43474"/>
        <dbReference type="ChEBI" id="CHEBI:58043"/>
        <dbReference type="EC" id="3.1.3.5"/>
    </reaction>
</comment>
<keyword evidence="4" id="KW-0547">Nucleotide-binding</keyword>
<evidence type="ECO:0000256" key="2">
    <source>
        <dbReference type="ARBA" id="ARBA00022723"/>
    </source>
</evidence>
<protein>
    <recommendedName>
        <fullName evidence="4">5'-nucleotidase SurE</fullName>
        <ecNumber evidence="4">3.1.3.5</ecNumber>
    </recommendedName>
    <alternativeName>
        <fullName evidence="4">Nucleoside 5'-monophosphate phosphohydrolase</fullName>
    </alternativeName>
</protein>
<reference evidence="6 7" key="1">
    <citation type="journal article" name="Nat. Commun.">
        <title>Undinarchaeota illuminate DPANN phylogeny and the impact of gene transfer on archaeal evolution.</title>
        <authorList>
            <person name="Dombrowski N."/>
            <person name="Williams T.A."/>
            <person name="Sun J."/>
            <person name="Woodcroft B.J."/>
            <person name="Lee J.H."/>
            <person name="Minh B.Q."/>
            <person name="Rinke C."/>
            <person name="Spang A."/>
        </authorList>
    </citation>
    <scope>NUCLEOTIDE SEQUENCE [LARGE SCALE GENOMIC DNA]</scope>
    <source>
        <strain evidence="6">MAG_bin17</strain>
    </source>
</reference>
<accession>A0A832UPK5</accession>